<feature type="transmembrane region" description="Helical" evidence="10">
    <location>
        <begin position="58"/>
        <end position="80"/>
    </location>
</feature>
<comment type="function">
    <text evidence="10">Catalyzes the transfer of an acyl group from acyl-phosphate (acyl-PO(4)) to glycerol-3-phosphate (G3P) to form lysophosphatidic acid (LPA). This enzyme utilizes acyl-phosphate as fatty acyl donor, but not acyl-CoA or acyl-ACP.</text>
</comment>
<keyword evidence="4 10" id="KW-0812">Transmembrane</keyword>
<evidence type="ECO:0000256" key="9">
    <source>
        <dbReference type="ARBA" id="ARBA00023264"/>
    </source>
</evidence>
<gene>
    <name evidence="10 11" type="primary">plsY</name>
    <name evidence="11" type="ORF">NO2_1278</name>
</gene>
<keyword evidence="1 10" id="KW-1003">Cell membrane</keyword>
<evidence type="ECO:0000256" key="3">
    <source>
        <dbReference type="ARBA" id="ARBA00022679"/>
    </source>
</evidence>
<keyword evidence="3 10" id="KW-0808">Transferase</keyword>
<comment type="subunit">
    <text evidence="10">Probably interacts with PlsX.</text>
</comment>
<dbReference type="GO" id="GO:0008654">
    <property type="term" value="P:phospholipid biosynthetic process"/>
    <property type="evidence" value="ECO:0007669"/>
    <property type="project" value="UniProtKB-UniRule"/>
</dbReference>
<dbReference type="GO" id="GO:0043772">
    <property type="term" value="F:acyl-phosphate glycerol-3-phosphate acyltransferase activity"/>
    <property type="evidence" value="ECO:0007669"/>
    <property type="project" value="UniProtKB-UniRule"/>
</dbReference>
<dbReference type="Proteomes" id="UP000275925">
    <property type="component" value="Unassembled WGS sequence"/>
</dbReference>
<keyword evidence="9 10" id="KW-1208">Phospholipid metabolism</keyword>
<organism evidence="11 12">
    <name type="scientific">Candidatus Termititenax persephonae</name>
    <dbReference type="NCBI Taxonomy" id="2218525"/>
    <lineage>
        <taxon>Bacteria</taxon>
        <taxon>Bacillati</taxon>
        <taxon>Candidatus Margulisiibacteriota</taxon>
        <taxon>Candidatus Termititenacia</taxon>
        <taxon>Candidatus Termititenacales</taxon>
        <taxon>Candidatus Termititenacaceae</taxon>
        <taxon>Candidatus Termititenax</taxon>
    </lineage>
</organism>
<dbReference type="HAMAP" id="MF_01043">
    <property type="entry name" value="PlsY"/>
    <property type="match status" value="1"/>
</dbReference>
<evidence type="ECO:0000313" key="12">
    <source>
        <dbReference type="Proteomes" id="UP000275925"/>
    </source>
</evidence>
<keyword evidence="6 10" id="KW-0443">Lipid metabolism</keyword>
<feature type="transmembrane region" description="Helical" evidence="10">
    <location>
        <begin position="146"/>
        <end position="165"/>
    </location>
</feature>
<dbReference type="NCBIfam" id="TIGR00023">
    <property type="entry name" value="glycerol-3-phosphate 1-O-acyltransferase PlsY"/>
    <property type="match status" value="1"/>
</dbReference>
<dbReference type="UniPathway" id="UPA00085"/>
<reference evidence="11 12" key="1">
    <citation type="journal article" date="2019" name="ISME J.">
        <title>Genome analyses of uncultured TG2/ZB3 bacteria in 'Margulisbacteria' specifically attached to ectosymbiotic spirochetes of protists in the termite gut.</title>
        <authorList>
            <person name="Utami Y.D."/>
            <person name="Kuwahara H."/>
            <person name="Igai K."/>
            <person name="Murakami T."/>
            <person name="Sugaya K."/>
            <person name="Morikawa T."/>
            <person name="Nagura Y."/>
            <person name="Yuki M."/>
            <person name="Deevong P."/>
            <person name="Inoue T."/>
            <person name="Kihara K."/>
            <person name="Lo N."/>
            <person name="Yamada A."/>
            <person name="Ohkuma M."/>
            <person name="Hongoh Y."/>
        </authorList>
    </citation>
    <scope>NUCLEOTIDE SEQUENCE [LARGE SCALE GENOMIC DNA]</scope>
    <source>
        <strain evidence="11">NkOx7-02</strain>
    </source>
</reference>
<proteinExistence type="inferred from homology"/>
<evidence type="ECO:0000256" key="6">
    <source>
        <dbReference type="ARBA" id="ARBA00023098"/>
    </source>
</evidence>
<dbReference type="EC" id="2.3.1.275" evidence="10"/>
<comment type="caution">
    <text evidence="11">The sequence shown here is derived from an EMBL/GenBank/DDBJ whole genome shotgun (WGS) entry which is preliminary data.</text>
</comment>
<feature type="transmembrane region" description="Helical" evidence="10">
    <location>
        <begin position="118"/>
        <end position="139"/>
    </location>
</feature>
<feature type="transmembrane region" description="Helical" evidence="10">
    <location>
        <begin position="171"/>
        <end position="190"/>
    </location>
</feature>
<feature type="transmembrane region" description="Helical" evidence="10">
    <location>
        <begin position="87"/>
        <end position="106"/>
    </location>
</feature>
<evidence type="ECO:0000256" key="10">
    <source>
        <dbReference type="HAMAP-Rule" id="MF_01043"/>
    </source>
</evidence>
<name>A0A388THX3_9BACT</name>
<keyword evidence="2 10" id="KW-0444">Lipid biosynthesis</keyword>
<protein>
    <recommendedName>
        <fullName evidence="10">Glycerol-3-phosphate acyltransferase</fullName>
    </recommendedName>
    <alternativeName>
        <fullName evidence="10">Acyl-PO4 G3P acyltransferase</fullName>
    </alternativeName>
    <alternativeName>
        <fullName evidence="10">Acyl-phosphate--glycerol-3-phosphate acyltransferase</fullName>
    </alternativeName>
    <alternativeName>
        <fullName evidence="10">G3P acyltransferase</fullName>
        <shortName evidence="10">GPAT</shortName>
        <ecNumber evidence="10">2.3.1.275</ecNumber>
    </alternativeName>
    <alternativeName>
        <fullName evidence="10">Lysophosphatidic acid synthase</fullName>
        <shortName evidence="10">LPA synthase</shortName>
    </alternativeName>
</protein>
<dbReference type="AlphaFoldDB" id="A0A388THX3"/>
<evidence type="ECO:0000256" key="7">
    <source>
        <dbReference type="ARBA" id="ARBA00023136"/>
    </source>
</evidence>
<dbReference type="GO" id="GO:0005886">
    <property type="term" value="C:plasma membrane"/>
    <property type="evidence" value="ECO:0007669"/>
    <property type="project" value="UniProtKB-SubCell"/>
</dbReference>
<dbReference type="Pfam" id="PF02660">
    <property type="entry name" value="G3P_acyltransf"/>
    <property type="match status" value="1"/>
</dbReference>
<accession>A0A388THX3</accession>
<comment type="catalytic activity">
    <reaction evidence="10">
        <text>an acyl phosphate + sn-glycerol 3-phosphate = a 1-acyl-sn-glycero-3-phosphate + phosphate</text>
        <dbReference type="Rhea" id="RHEA:34075"/>
        <dbReference type="ChEBI" id="CHEBI:43474"/>
        <dbReference type="ChEBI" id="CHEBI:57597"/>
        <dbReference type="ChEBI" id="CHEBI:57970"/>
        <dbReference type="ChEBI" id="CHEBI:59918"/>
        <dbReference type="EC" id="2.3.1.275"/>
    </reaction>
</comment>
<evidence type="ECO:0000313" key="11">
    <source>
        <dbReference type="EMBL" id="GBR76785.1"/>
    </source>
</evidence>
<keyword evidence="5 10" id="KW-1133">Transmembrane helix</keyword>
<evidence type="ECO:0000256" key="5">
    <source>
        <dbReference type="ARBA" id="ARBA00022989"/>
    </source>
</evidence>
<comment type="pathway">
    <text evidence="10">Lipid metabolism; phospholipid metabolism.</text>
</comment>
<comment type="subcellular location">
    <subcellularLocation>
        <location evidence="10">Cell membrane</location>
        <topology evidence="10">Multi-pass membrane protein</topology>
    </subcellularLocation>
</comment>
<evidence type="ECO:0000256" key="4">
    <source>
        <dbReference type="ARBA" id="ARBA00022692"/>
    </source>
</evidence>
<dbReference type="SMART" id="SM01207">
    <property type="entry name" value="G3P_acyltransf"/>
    <property type="match status" value="1"/>
</dbReference>
<dbReference type="PANTHER" id="PTHR30309:SF0">
    <property type="entry name" value="GLYCEROL-3-PHOSPHATE ACYLTRANSFERASE-RELATED"/>
    <property type="match status" value="1"/>
</dbReference>
<keyword evidence="12" id="KW-1185">Reference proteome</keyword>
<sequence length="213" mass="22213">MLMNILNLWQTLAVLFAAYLIGALPFGVIAAKICGVDIFQIGSGSTGATNVIRACGKAWGLAVLSLDLAKGAAATCLGLLCFPANPWLVVSCGALALVGHSASVFIKFRGGKSAASGMGVLLILGGWKLFLFIAVFVLIVRQLTGYQSTASLLGALLTAILFFVLPSPPPAPYPPAYQLLSLTAAVFVWLKHLPNIKRLLNGTETRITGGNNG</sequence>
<dbReference type="InterPro" id="IPR003811">
    <property type="entry name" value="G3P_acylTferase_PlsY"/>
</dbReference>
<evidence type="ECO:0000256" key="8">
    <source>
        <dbReference type="ARBA" id="ARBA00023209"/>
    </source>
</evidence>
<keyword evidence="11" id="KW-0012">Acyltransferase</keyword>
<keyword evidence="7 10" id="KW-0472">Membrane</keyword>
<dbReference type="EMBL" id="BGZO01000048">
    <property type="protein sequence ID" value="GBR76785.1"/>
    <property type="molecule type" value="Genomic_DNA"/>
</dbReference>
<evidence type="ECO:0000256" key="2">
    <source>
        <dbReference type="ARBA" id="ARBA00022516"/>
    </source>
</evidence>
<evidence type="ECO:0000256" key="1">
    <source>
        <dbReference type="ARBA" id="ARBA00022475"/>
    </source>
</evidence>
<comment type="similarity">
    <text evidence="10">Belongs to the PlsY family.</text>
</comment>
<dbReference type="PANTHER" id="PTHR30309">
    <property type="entry name" value="INNER MEMBRANE PROTEIN YGIH"/>
    <property type="match status" value="1"/>
</dbReference>
<keyword evidence="8 10" id="KW-0594">Phospholipid biosynthesis</keyword>